<feature type="transmembrane region" description="Helical" evidence="1">
    <location>
        <begin position="390"/>
        <end position="409"/>
    </location>
</feature>
<feature type="transmembrane region" description="Helical" evidence="1">
    <location>
        <begin position="487"/>
        <end position="511"/>
    </location>
</feature>
<name>A0A5A8DEU8_CAFRO</name>
<proteinExistence type="predicted"/>
<evidence type="ECO:0000256" key="1">
    <source>
        <dbReference type="SAM" id="Phobius"/>
    </source>
</evidence>
<feature type="transmembrane region" description="Helical" evidence="1">
    <location>
        <begin position="531"/>
        <end position="552"/>
    </location>
</feature>
<comment type="caution">
    <text evidence="2">The sequence shown here is derived from an EMBL/GenBank/DDBJ whole genome shotgun (WGS) entry which is preliminary data.</text>
</comment>
<evidence type="ECO:0000313" key="3">
    <source>
        <dbReference type="Proteomes" id="UP000325113"/>
    </source>
</evidence>
<organism evidence="2 3">
    <name type="scientific">Cafeteria roenbergensis</name>
    <name type="common">Marine flagellate</name>
    <dbReference type="NCBI Taxonomy" id="33653"/>
    <lineage>
        <taxon>Eukaryota</taxon>
        <taxon>Sar</taxon>
        <taxon>Stramenopiles</taxon>
        <taxon>Bigyra</taxon>
        <taxon>Opalozoa</taxon>
        <taxon>Bicosoecida</taxon>
        <taxon>Cafeteriaceae</taxon>
        <taxon>Cafeteria</taxon>
    </lineage>
</organism>
<protein>
    <submittedName>
        <fullName evidence="2">Uncharacterized protein</fullName>
    </submittedName>
</protein>
<reference evidence="2 3" key="1">
    <citation type="submission" date="2019-07" db="EMBL/GenBank/DDBJ databases">
        <title>Genomes of Cafeteria roenbergensis.</title>
        <authorList>
            <person name="Fischer M.G."/>
            <person name="Hackl T."/>
            <person name="Roman M."/>
        </authorList>
    </citation>
    <scope>NUCLEOTIDE SEQUENCE [LARGE SCALE GENOMIC DNA]</scope>
    <source>
        <strain evidence="2 3">Cflag</strain>
    </source>
</reference>
<accession>A0A5A8DEU8</accession>
<sequence length="651" mass="68348">MFLDEFFSPAEAAVLRHELRRTWDGRKAGGASAVFAAEAVAAGAEAGISPEAVAVALSDAGTLPPRIGAAWRKQERHQLRGGALPVAAAAEVARLRALTRFVARLQRQLAYTMLRDGDALVFAIRSALALMPALDGLAAGPASRLGLREDERSAWVGLVRRLAAHPDLLSAAEMLKDDTVMASRARARLGEMVCTDPGVAWRAEAFAGVAAEWVRDLGPALPGLRWEGVVGVPDADALDAAALRANGDTAQLVGITARCLGELDCWTRDEERHGLHAVAQRSEEAYWALANNPSRDAAAAIRKAVLGTGGARERDRLLRQCLVELGDVHPHPFRALGCAVAAASDAWRAELGSRSAAGAEHSECLDLGSSVAVGALIFISQRNDDVGICAGMAAAVSLASMALALATVCRRTRDAGDGASHASLAGMGIRLRPWFSAALLAVQALCFVCLSGMLLECWGSTVLGQQRAGPDLSLVHELDCGGWWMEWLRTGACVWIVMFAVFAVALAALSLPTQGGTLCCATISQADAMELIGLAIAVGSVVLSQLPRLMAVDLSRHEGDSSDFEVFCLLPTLLAGGGWCLGFGVLSPSIDILVSWGWMGDATKWGAGRRGFVSAHVARDALRRITSGAPRRHVRTAAVAASHATLPGAAD</sequence>
<feature type="transmembrane region" description="Helical" evidence="1">
    <location>
        <begin position="564"/>
        <end position="586"/>
    </location>
</feature>
<gene>
    <name evidence="2" type="ORF">FNF31_02582</name>
</gene>
<dbReference type="EMBL" id="VLTM01000019">
    <property type="protein sequence ID" value="KAA0164033.1"/>
    <property type="molecule type" value="Genomic_DNA"/>
</dbReference>
<dbReference type="Proteomes" id="UP000325113">
    <property type="component" value="Unassembled WGS sequence"/>
</dbReference>
<dbReference type="AlphaFoldDB" id="A0A5A8DEU8"/>
<keyword evidence="1" id="KW-0472">Membrane</keyword>
<keyword evidence="1" id="KW-0812">Transmembrane</keyword>
<evidence type="ECO:0000313" key="2">
    <source>
        <dbReference type="EMBL" id="KAA0164033.1"/>
    </source>
</evidence>
<feature type="transmembrane region" description="Helical" evidence="1">
    <location>
        <begin position="434"/>
        <end position="455"/>
    </location>
</feature>
<keyword evidence="1" id="KW-1133">Transmembrane helix</keyword>